<gene>
    <name evidence="1" type="ORF">D0Z00_002161</name>
</gene>
<reference evidence="1 2" key="1">
    <citation type="journal article" date="2020" name="Front. Microbiol.">
        <title>Phenotypic and Genetic Characterization of the Cheese Ripening Yeast Geotrichum candidum.</title>
        <authorList>
            <person name="Perkins V."/>
            <person name="Vignola S."/>
            <person name="Lessard M.H."/>
            <person name="Plante P.L."/>
            <person name="Corbeil J."/>
            <person name="Dugat-Bony E."/>
            <person name="Frenette M."/>
            <person name="Labrie S."/>
        </authorList>
    </citation>
    <scope>NUCLEOTIDE SEQUENCE [LARGE SCALE GENOMIC DNA]</scope>
    <source>
        <strain evidence="1 2">LMA-1147</strain>
    </source>
</reference>
<evidence type="ECO:0000313" key="2">
    <source>
        <dbReference type="Proteomes" id="UP000744676"/>
    </source>
</evidence>
<sequence>MPQDLKTPEFVDDKSSVKIEDLPEAAVRTILTEMFEEDDDDSEYEYEVEPELEWDEETEYGIISTDELLDLKALNNPQKSLPTPVKNSLFSKQQLIQLLLVLFVSILGATLSNYIFNSEQALNATKTTPDSNQSPFVAIRKDILQLKSQASLYEHSTNDIKTQLTQVRQKTHDIDSEIDTLKNRVNNLELFAKEHGIFNLLNESLPESVLVDFDSETGNVTSILELWQIIASELEANHGSKEIKETILSYFNTYFKRFTHRKQVSPKAQIPVYVSKSVFFKQIIEKELESLKFDIKKEVASLNTAIGSELPGLVSNTAEGNKTLLLVNALIKNAIQRYVTHTISKPDFVDLGSGAKIIPELTSSSYDWKHALPELERKFRQFLGRFGFGRMKVNRPQVAFTGSSGSGSSVSLGGCWPINGRSGQVGVDLGKTVRPSDIGVLHIKAEQTPNPKTAPRHISLYVEINDEKTREDLRATLLAEEQQHMTEKEDTLTNDVRVPETFVKISTIEYDLFKEEFQVFEIVKHGFDIQTSRVVFTIDDNWGDDDLTCVYRLRLFGEPIGEQD</sequence>
<keyword evidence="2" id="KW-1185">Reference proteome</keyword>
<proteinExistence type="predicted"/>
<dbReference type="EMBL" id="QVQA01000053">
    <property type="protein sequence ID" value="KAF5098074.1"/>
    <property type="molecule type" value="Genomic_DNA"/>
</dbReference>
<organism evidence="1 2">
    <name type="scientific">Geotrichum galactomycetum</name>
    <dbReference type="NCBI Taxonomy" id="27317"/>
    <lineage>
        <taxon>Eukaryota</taxon>
        <taxon>Fungi</taxon>
        <taxon>Dikarya</taxon>
        <taxon>Ascomycota</taxon>
        <taxon>Saccharomycotina</taxon>
        <taxon>Dipodascomycetes</taxon>
        <taxon>Dipodascales</taxon>
        <taxon>Dipodascaceae</taxon>
        <taxon>Geotrichum</taxon>
    </lineage>
</organism>
<protein>
    <submittedName>
        <fullName evidence="1">Uncharacterized protein</fullName>
    </submittedName>
</protein>
<evidence type="ECO:0000313" key="1">
    <source>
        <dbReference type="EMBL" id="KAF5098074.1"/>
    </source>
</evidence>
<comment type="caution">
    <text evidence="1">The sequence shown here is derived from an EMBL/GenBank/DDBJ whole genome shotgun (WGS) entry which is preliminary data.</text>
</comment>
<name>A0ACB6V4Z8_9ASCO</name>
<accession>A0ACB6V4Z8</accession>
<dbReference type="Proteomes" id="UP000744676">
    <property type="component" value="Unassembled WGS sequence"/>
</dbReference>